<keyword evidence="1" id="KW-0732">Signal</keyword>
<feature type="signal peptide" evidence="1">
    <location>
        <begin position="1"/>
        <end position="24"/>
    </location>
</feature>
<feature type="chain" id="PRO_5026083983" description="Lipoprotein" evidence="1">
    <location>
        <begin position="25"/>
        <end position="149"/>
    </location>
</feature>
<evidence type="ECO:0000313" key="3">
    <source>
        <dbReference type="Proteomes" id="UP000431269"/>
    </source>
</evidence>
<dbReference type="AlphaFoldDB" id="A0A6I6MM82"/>
<evidence type="ECO:0000313" key="2">
    <source>
        <dbReference type="EMBL" id="QGZ94346.1"/>
    </source>
</evidence>
<dbReference type="PROSITE" id="PS51257">
    <property type="entry name" value="PROKAR_LIPOPROTEIN"/>
    <property type="match status" value="1"/>
</dbReference>
<evidence type="ECO:0000256" key="1">
    <source>
        <dbReference type="SAM" id="SignalP"/>
    </source>
</evidence>
<evidence type="ECO:0008006" key="4">
    <source>
        <dbReference type="Google" id="ProtNLM"/>
    </source>
</evidence>
<sequence length="149" mass="15235">MKRFAVAAALAFALAACETTPVSAPAEPSGPSAIPSGDLSLGDWRNASEAATLEAFSESVSGRYGAGLAISAASADLRRNEFNCGPAPAADRGRGDPPAQVCRRTTTASGCTHTWQVHLFDEGGNARLARTRGLYDRRCGGDGLLGGPG</sequence>
<accession>A0A6I6MM82</accession>
<proteinExistence type="predicted"/>
<dbReference type="RefSeq" id="WP_158765294.1">
    <property type="nucleotide sequence ID" value="NZ_CP047045.1"/>
</dbReference>
<gene>
    <name evidence="2" type="ORF">DSM104635_01164</name>
</gene>
<dbReference type="KEGG" id="tsv:DSM104635_01164"/>
<organism evidence="2 3">
    <name type="scientific">Terricaulis silvestris</name>
    <dbReference type="NCBI Taxonomy" id="2686094"/>
    <lineage>
        <taxon>Bacteria</taxon>
        <taxon>Pseudomonadati</taxon>
        <taxon>Pseudomonadota</taxon>
        <taxon>Alphaproteobacteria</taxon>
        <taxon>Caulobacterales</taxon>
        <taxon>Caulobacteraceae</taxon>
        <taxon>Terricaulis</taxon>
    </lineage>
</organism>
<dbReference type="Proteomes" id="UP000431269">
    <property type="component" value="Chromosome"/>
</dbReference>
<dbReference type="EMBL" id="CP047045">
    <property type="protein sequence ID" value="QGZ94346.1"/>
    <property type="molecule type" value="Genomic_DNA"/>
</dbReference>
<reference evidence="3" key="1">
    <citation type="submission" date="2019-12" db="EMBL/GenBank/DDBJ databases">
        <title>Complete genome of Terracaulis silvestris 0127_4.</title>
        <authorList>
            <person name="Vieira S."/>
            <person name="Riedel T."/>
            <person name="Sproer C."/>
            <person name="Pascual J."/>
            <person name="Boedeker C."/>
            <person name="Overmann J."/>
        </authorList>
    </citation>
    <scope>NUCLEOTIDE SEQUENCE [LARGE SCALE GENOMIC DNA]</scope>
    <source>
        <strain evidence="3">0127_4</strain>
    </source>
</reference>
<protein>
    <recommendedName>
        <fullName evidence="4">Lipoprotein</fullName>
    </recommendedName>
</protein>
<name>A0A6I6MM82_9CAUL</name>
<keyword evidence="3" id="KW-1185">Reference proteome</keyword>